<sequence length="64" mass="7289">MNKTIFFYPRRKDTKWAVAYPEKVRGVYIEQIKLTCSSYTEALRIASALNAECAAHPIQEGGRP</sequence>
<dbReference type="RefSeq" id="WP_117849058.1">
    <property type="nucleotide sequence ID" value="NZ_JAHYNT010000030.1"/>
</dbReference>
<accession>A0A412R1R5</accession>
<dbReference type="EMBL" id="QRXI01000002">
    <property type="protein sequence ID" value="RGT97740.1"/>
    <property type="molecule type" value="Genomic_DNA"/>
</dbReference>
<organism evidence="1 2">
    <name type="scientific">Phocaeicola vulgatus</name>
    <name type="common">Bacteroides vulgatus</name>
    <dbReference type="NCBI Taxonomy" id="821"/>
    <lineage>
        <taxon>Bacteria</taxon>
        <taxon>Pseudomonadati</taxon>
        <taxon>Bacteroidota</taxon>
        <taxon>Bacteroidia</taxon>
        <taxon>Bacteroidales</taxon>
        <taxon>Bacteroidaceae</taxon>
        <taxon>Phocaeicola</taxon>
    </lineage>
</organism>
<dbReference type="AlphaFoldDB" id="A0A412R1R5"/>
<comment type="caution">
    <text evidence="1">The sequence shown here is derived from an EMBL/GenBank/DDBJ whole genome shotgun (WGS) entry which is preliminary data.</text>
</comment>
<proteinExistence type="predicted"/>
<gene>
    <name evidence="1" type="ORF">DWX04_01485</name>
</gene>
<dbReference type="Proteomes" id="UP000283833">
    <property type="component" value="Unassembled WGS sequence"/>
</dbReference>
<name>A0A412R1R5_PHOVU</name>
<protein>
    <submittedName>
        <fullName evidence="1">Uncharacterized protein</fullName>
    </submittedName>
</protein>
<reference evidence="1 2" key="1">
    <citation type="submission" date="2018-08" db="EMBL/GenBank/DDBJ databases">
        <title>A genome reference for cultivated species of the human gut microbiota.</title>
        <authorList>
            <person name="Zou Y."/>
            <person name="Xue W."/>
            <person name="Luo G."/>
        </authorList>
    </citation>
    <scope>NUCLEOTIDE SEQUENCE [LARGE SCALE GENOMIC DNA]</scope>
    <source>
        <strain evidence="1 2">AF18-14</strain>
    </source>
</reference>
<evidence type="ECO:0000313" key="1">
    <source>
        <dbReference type="EMBL" id="RGT97740.1"/>
    </source>
</evidence>
<evidence type="ECO:0000313" key="2">
    <source>
        <dbReference type="Proteomes" id="UP000283833"/>
    </source>
</evidence>